<proteinExistence type="predicted"/>
<dbReference type="Proteomes" id="UP001066276">
    <property type="component" value="Chromosome 6"/>
</dbReference>
<dbReference type="EMBL" id="JANPWB010000010">
    <property type="protein sequence ID" value="KAJ1137695.1"/>
    <property type="molecule type" value="Genomic_DNA"/>
</dbReference>
<name>A0AAV7QEY1_PLEWA</name>
<comment type="caution">
    <text evidence="2">The sequence shown here is derived from an EMBL/GenBank/DDBJ whole genome shotgun (WGS) entry which is preliminary data.</text>
</comment>
<accession>A0AAV7QEY1</accession>
<feature type="region of interest" description="Disordered" evidence="1">
    <location>
        <begin position="1"/>
        <end position="49"/>
    </location>
</feature>
<evidence type="ECO:0000313" key="2">
    <source>
        <dbReference type="EMBL" id="KAJ1137695.1"/>
    </source>
</evidence>
<keyword evidence="3" id="KW-1185">Reference proteome</keyword>
<gene>
    <name evidence="2" type="ORF">NDU88_004093</name>
</gene>
<evidence type="ECO:0000313" key="3">
    <source>
        <dbReference type="Proteomes" id="UP001066276"/>
    </source>
</evidence>
<organism evidence="2 3">
    <name type="scientific">Pleurodeles waltl</name>
    <name type="common">Iberian ribbed newt</name>
    <dbReference type="NCBI Taxonomy" id="8319"/>
    <lineage>
        <taxon>Eukaryota</taxon>
        <taxon>Metazoa</taxon>
        <taxon>Chordata</taxon>
        <taxon>Craniata</taxon>
        <taxon>Vertebrata</taxon>
        <taxon>Euteleostomi</taxon>
        <taxon>Amphibia</taxon>
        <taxon>Batrachia</taxon>
        <taxon>Caudata</taxon>
        <taxon>Salamandroidea</taxon>
        <taxon>Salamandridae</taxon>
        <taxon>Pleurodelinae</taxon>
        <taxon>Pleurodeles</taxon>
    </lineage>
</organism>
<reference evidence="2" key="1">
    <citation type="journal article" date="2022" name="bioRxiv">
        <title>Sequencing and chromosome-scale assembly of the giantPleurodeles waltlgenome.</title>
        <authorList>
            <person name="Brown T."/>
            <person name="Elewa A."/>
            <person name="Iarovenko S."/>
            <person name="Subramanian E."/>
            <person name="Araus A.J."/>
            <person name="Petzold A."/>
            <person name="Susuki M."/>
            <person name="Suzuki K.-i.T."/>
            <person name="Hayashi T."/>
            <person name="Toyoda A."/>
            <person name="Oliveira C."/>
            <person name="Osipova E."/>
            <person name="Leigh N.D."/>
            <person name="Simon A."/>
            <person name="Yun M.H."/>
        </authorList>
    </citation>
    <scope>NUCLEOTIDE SEQUENCE</scope>
    <source>
        <strain evidence="2">20211129_DDA</strain>
        <tissue evidence="2">Liver</tissue>
    </source>
</reference>
<protein>
    <submittedName>
        <fullName evidence="2">Uncharacterized protein</fullName>
    </submittedName>
</protein>
<evidence type="ECO:0000256" key="1">
    <source>
        <dbReference type="SAM" id="MobiDB-lite"/>
    </source>
</evidence>
<sequence>MVAPCAVAGQRLRRRTPAAEGPTSGLQLSPDRAAEPKGSKPVAKSRQDCGGDAACNTLVFTQGVSSLTLMSLPSSEAMPSGKSSGKHSYQLHFSEAIAQLKIMATQPTPSSPTTVPAVPRAVDGTDCMLQEITVVGGCLEAKDIKISDLSPAFASIRTDIACFSEEVADLDQCLTTVEEHVRIVPEHDTELRIL</sequence>
<dbReference type="AlphaFoldDB" id="A0AAV7QEY1"/>